<dbReference type="GO" id="GO:0016020">
    <property type="term" value="C:membrane"/>
    <property type="evidence" value="ECO:0007669"/>
    <property type="project" value="UniProtKB-SubCell"/>
</dbReference>
<keyword evidence="3" id="KW-1133">Transmembrane helix</keyword>
<dbReference type="Gene3D" id="1.20.120.550">
    <property type="entry name" value="Membrane associated eicosanoid/glutathione metabolism-like domain"/>
    <property type="match status" value="1"/>
</dbReference>
<dbReference type="OrthoDB" id="2122304at2759"/>
<evidence type="ECO:0000313" key="6">
    <source>
        <dbReference type="Proteomes" id="UP001063166"/>
    </source>
</evidence>
<comment type="caution">
    <text evidence="5">The sequence shown here is derived from an EMBL/GenBank/DDBJ whole genome shotgun (WGS) entry which is preliminary data.</text>
</comment>
<keyword evidence="6" id="KW-1185">Reference proteome</keyword>
<dbReference type="Pfam" id="PF01124">
    <property type="entry name" value="MAPEG"/>
    <property type="match status" value="1"/>
</dbReference>
<accession>A0A9P3UP04</accession>
<evidence type="ECO:0000313" key="5">
    <source>
        <dbReference type="EMBL" id="GLB42189.1"/>
    </source>
</evidence>
<keyword evidence="2" id="KW-0812">Transmembrane</keyword>
<keyword evidence="4" id="KW-0472">Membrane</keyword>
<gene>
    <name evidence="5" type="ORF">LshimejAT787_1102040</name>
</gene>
<dbReference type="Proteomes" id="UP001063166">
    <property type="component" value="Unassembled WGS sequence"/>
</dbReference>
<comment type="subcellular location">
    <subcellularLocation>
        <location evidence="1">Membrane</location>
    </subcellularLocation>
</comment>
<dbReference type="EMBL" id="BRPK01000011">
    <property type="protein sequence ID" value="GLB42189.1"/>
    <property type="molecule type" value="Genomic_DNA"/>
</dbReference>
<proteinExistence type="predicted"/>
<dbReference type="AlphaFoldDB" id="A0A9P3UP04"/>
<name>A0A9P3UP04_LYOSH</name>
<evidence type="ECO:0000256" key="2">
    <source>
        <dbReference type="ARBA" id="ARBA00022692"/>
    </source>
</evidence>
<organism evidence="5 6">
    <name type="scientific">Lyophyllum shimeji</name>
    <name type="common">Hon-shimeji</name>
    <name type="synonym">Tricholoma shimeji</name>
    <dbReference type="NCBI Taxonomy" id="47721"/>
    <lineage>
        <taxon>Eukaryota</taxon>
        <taxon>Fungi</taxon>
        <taxon>Dikarya</taxon>
        <taxon>Basidiomycota</taxon>
        <taxon>Agaricomycotina</taxon>
        <taxon>Agaricomycetes</taxon>
        <taxon>Agaricomycetidae</taxon>
        <taxon>Agaricales</taxon>
        <taxon>Tricholomatineae</taxon>
        <taxon>Lyophyllaceae</taxon>
        <taxon>Lyophyllum</taxon>
    </lineage>
</organism>
<evidence type="ECO:0000256" key="4">
    <source>
        <dbReference type="ARBA" id="ARBA00023136"/>
    </source>
</evidence>
<protein>
    <submittedName>
        <fullName evidence="5">MAPEG family protein</fullName>
    </submittedName>
</protein>
<reference evidence="5" key="1">
    <citation type="submission" date="2022-07" db="EMBL/GenBank/DDBJ databases">
        <title>The genome of Lyophyllum shimeji provides insight into the initial evolution of ectomycorrhizal fungal genome.</title>
        <authorList>
            <person name="Kobayashi Y."/>
            <person name="Shibata T."/>
            <person name="Hirakawa H."/>
            <person name="Shigenobu S."/>
            <person name="Nishiyama T."/>
            <person name="Yamada A."/>
            <person name="Hasebe M."/>
            <person name="Kawaguchi M."/>
        </authorList>
    </citation>
    <scope>NUCLEOTIDE SEQUENCE</scope>
    <source>
        <strain evidence="5">AT787</strain>
    </source>
</reference>
<evidence type="ECO:0000256" key="1">
    <source>
        <dbReference type="ARBA" id="ARBA00004370"/>
    </source>
</evidence>
<dbReference type="InterPro" id="IPR023352">
    <property type="entry name" value="MAPEG-like_dom_sf"/>
</dbReference>
<dbReference type="SUPFAM" id="SSF161084">
    <property type="entry name" value="MAPEG domain-like"/>
    <property type="match status" value="1"/>
</dbReference>
<evidence type="ECO:0000256" key="3">
    <source>
        <dbReference type="ARBA" id="ARBA00022989"/>
    </source>
</evidence>
<sequence>MPWSLLARSEASHLNGLETFPSWSIANLAGDFAKIDHRKLNILSLSFIGLRILYNAIYAKQPTRLHGAIRNFV</sequence>
<dbReference type="InterPro" id="IPR001129">
    <property type="entry name" value="Membr-assoc_MAPEG"/>
</dbReference>